<dbReference type="InterPro" id="IPR011994">
    <property type="entry name" value="Cytidylate_kinase_dom"/>
</dbReference>
<dbReference type="HAMAP" id="MF_00238">
    <property type="entry name" value="Cytidyl_kinase_type1"/>
    <property type="match status" value="1"/>
</dbReference>
<name>A0A542EGB4_9MICO</name>
<keyword evidence="8" id="KW-0963">Cytoplasm</keyword>
<dbReference type="SUPFAM" id="SSF52540">
    <property type="entry name" value="P-loop containing nucleoside triphosphate hydrolases"/>
    <property type="match status" value="1"/>
</dbReference>
<comment type="similarity">
    <text evidence="1 8">Belongs to the cytidylate kinase family. Type 1 subfamily.</text>
</comment>
<evidence type="ECO:0000313" key="11">
    <source>
        <dbReference type="Proteomes" id="UP000320806"/>
    </source>
</evidence>
<organism evidence="10 11">
    <name type="scientific">Yimella lutea</name>
    <dbReference type="NCBI Taxonomy" id="587872"/>
    <lineage>
        <taxon>Bacteria</taxon>
        <taxon>Bacillati</taxon>
        <taxon>Actinomycetota</taxon>
        <taxon>Actinomycetes</taxon>
        <taxon>Micrococcales</taxon>
        <taxon>Dermacoccaceae</taxon>
        <taxon>Yimella</taxon>
    </lineage>
</organism>
<evidence type="ECO:0000313" key="10">
    <source>
        <dbReference type="EMBL" id="TQJ14382.1"/>
    </source>
</evidence>
<evidence type="ECO:0000256" key="3">
    <source>
        <dbReference type="ARBA" id="ARBA00022741"/>
    </source>
</evidence>
<feature type="binding site" evidence="8">
    <location>
        <begin position="25"/>
        <end position="33"/>
    </location>
    <ligand>
        <name>ATP</name>
        <dbReference type="ChEBI" id="CHEBI:30616"/>
    </ligand>
</feature>
<dbReference type="GO" id="GO:0005737">
    <property type="term" value="C:cytoplasm"/>
    <property type="evidence" value="ECO:0007669"/>
    <property type="project" value="UniProtKB-SubCell"/>
</dbReference>
<comment type="subcellular location">
    <subcellularLocation>
        <location evidence="8">Cytoplasm</location>
    </subcellularLocation>
</comment>
<sequence>MSEGGDNGDERKGSGMKQIQVAIDGPSGTGKSSVSKLVAKQHGWGYLDTGAMYRALTWWCLDQDVDLDDGPAVTDASKSFDLQMGTDPSNPTVAVGDRRIDAEIREPELTRQVAKVATNLEVRANMRERQRALMQQLAEQTGGVVAEGRDITTVVAPDADVRILMTASEEARLARRSKELSSTVEATRSQIVDRDKADSTVSQFMTAADGVTLVDTSELTFEESLAAVLQIVQGARRD</sequence>
<evidence type="ECO:0000259" key="9">
    <source>
        <dbReference type="Pfam" id="PF02224"/>
    </source>
</evidence>
<dbReference type="CDD" id="cd02020">
    <property type="entry name" value="CMPK"/>
    <property type="match status" value="1"/>
</dbReference>
<keyword evidence="5 8" id="KW-0067">ATP-binding</keyword>
<protein>
    <recommendedName>
        <fullName evidence="8">Cytidylate kinase</fullName>
        <shortName evidence="8">CK</shortName>
        <ecNumber evidence="8">2.7.4.25</ecNumber>
    </recommendedName>
    <alternativeName>
        <fullName evidence="8">Cytidine monophosphate kinase</fullName>
        <shortName evidence="8">CMP kinase</shortName>
    </alternativeName>
</protein>
<evidence type="ECO:0000256" key="1">
    <source>
        <dbReference type="ARBA" id="ARBA00009427"/>
    </source>
</evidence>
<comment type="caution">
    <text evidence="10">The sequence shown here is derived from an EMBL/GenBank/DDBJ whole genome shotgun (WGS) entry which is preliminary data.</text>
</comment>
<dbReference type="EMBL" id="VFMO01000001">
    <property type="protein sequence ID" value="TQJ14382.1"/>
    <property type="molecule type" value="Genomic_DNA"/>
</dbReference>
<gene>
    <name evidence="8" type="primary">cmk</name>
    <name evidence="10" type="ORF">FB459_1839</name>
</gene>
<evidence type="ECO:0000256" key="2">
    <source>
        <dbReference type="ARBA" id="ARBA00022679"/>
    </source>
</evidence>
<dbReference type="NCBIfam" id="TIGR00017">
    <property type="entry name" value="cmk"/>
    <property type="match status" value="1"/>
</dbReference>
<dbReference type="Gene3D" id="3.40.50.300">
    <property type="entry name" value="P-loop containing nucleotide triphosphate hydrolases"/>
    <property type="match status" value="1"/>
</dbReference>
<dbReference type="EC" id="2.7.4.25" evidence="8"/>
<comment type="catalytic activity">
    <reaction evidence="7 8">
        <text>CMP + ATP = CDP + ADP</text>
        <dbReference type="Rhea" id="RHEA:11600"/>
        <dbReference type="ChEBI" id="CHEBI:30616"/>
        <dbReference type="ChEBI" id="CHEBI:58069"/>
        <dbReference type="ChEBI" id="CHEBI:60377"/>
        <dbReference type="ChEBI" id="CHEBI:456216"/>
        <dbReference type="EC" id="2.7.4.25"/>
    </reaction>
</comment>
<dbReference type="GO" id="GO:0036430">
    <property type="term" value="F:CMP kinase activity"/>
    <property type="evidence" value="ECO:0007669"/>
    <property type="project" value="RHEA"/>
</dbReference>
<dbReference type="GO" id="GO:0036431">
    <property type="term" value="F:dCMP kinase activity"/>
    <property type="evidence" value="ECO:0007669"/>
    <property type="project" value="InterPro"/>
</dbReference>
<dbReference type="AlphaFoldDB" id="A0A542EGB4"/>
<evidence type="ECO:0000256" key="8">
    <source>
        <dbReference type="HAMAP-Rule" id="MF_00238"/>
    </source>
</evidence>
<feature type="domain" description="Cytidylate kinase" evidence="9">
    <location>
        <begin position="21"/>
        <end position="233"/>
    </location>
</feature>
<keyword evidence="3 8" id="KW-0547">Nucleotide-binding</keyword>
<evidence type="ECO:0000256" key="6">
    <source>
        <dbReference type="ARBA" id="ARBA00047615"/>
    </source>
</evidence>
<reference evidence="10 11" key="1">
    <citation type="submission" date="2019-06" db="EMBL/GenBank/DDBJ databases">
        <title>Sequencing the genomes of 1000 actinobacteria strains.</title>
        <authorList>
            <person name="Klenk H.-P."/>
        </authorList>
    </citation>
    <scope>NUCLEOTIDE SEQUENCE [LARGE SCALE GENOMIC DNA]</scope>
    <source>
        <strain evidence="10 11">DSM 19828</strain>
    </source>
</reference>
<keyword evidence="11" id="KW-1185">Reference proteome</keyword>
<evidence type="ECO:0000256" key="5">
    <source>
        <dbReference type="ARBA" id="ARBA00022840"/>
    </source>
</evidence>
<dbReference type="InterPro" id="IPR003136">
    <property type="entry name" value="Cytidylate_kin"/>
</dbReference>
<dbReference type="Pfam" id="PF02224">
    <property type="entry name" value="Cytidylate_kin"/>
    <property type="match status" value="1"/>
</dbReference>
<evidence type="ECO:0000256" key="7">
    <source>
        <dbReference type="ARBA" id="ARBA00048478"/>
    </source>
</evidence>
<dbReference type="InterPro" id="IPR027417">
    <property type="entry name" value="P-loop_NTPase"/>
</dbReference>
<dbReference type="Proteomes" id="UP000320806">
    <property type="component" value="Unassembled WGS sequence"/>
</dbReference>
<dbReference type="GO" id="GO:0005524">
    <property type="term" value="F:ATP binding"/>
    <property type="evidence" value="ECO:0007669"/>
    <property type="project" value="UniProtKB-UniRule"/>
</dbReference>
<keyword evidence="2 8" id="KW-0808">Transferase</keyword>
<comment type="catalytic activity">
    <reaction evidence="6 8">
        <text>dCMP + ATP = dCDP + ADP</text>
        <dbReference type="Rhea" id="RHEA:25094"/>
        <dbReference type="ChEBI" id="CHEBI:30616"/>
        <dbReference type="ChEBI" id="CHEBI:57566"/>
        <dbReference type="ChEBI" id="CHEBI:58593"/>
        <dbReference type="ChEBI" id="CHEBI:456216"/>
        <dbReference type="EC" id="2.7.4.25"/>
    </reaction>
</comment>
<dbReference type="GO" id="GO:0006220">
    <property type="term" value="P:pyrimidine nucleotide metabolic process"/>
    <property type="evidence" value="ECO:0007669"/>
    <property type="project" value="UniProtKB-UniRule"/>
</dbReference>
<proteinExistence type="inferred from homology"/>
<accession>A0A542EGB4</accession>
<keyword evidence="4 8" id="KW-0418">Kinase</keyword>
<evidence type="ECO:0000256" key="4">
    <source>
        <dbReference type="ARBA" id="ARBA00022777"/>
    </source>
</evidence>